<name>A0A452QGX1_URSAM</name>
<reference evidence="8" key="1">
    <citation type="submission" date="2016-06" db="EMBL/GenBank/DDBJ databases">
        <title>De novo assembly and RNA-Seq shows season-dependent expression and editing in black bear kidneys.</title>
        <authorList>
            <person name="Korstanje R."/>
            <person name="Srivastava A."/>
            <person name="Sarsani V.K."/>
            <person name="Sheehan S.M."/>
            <person name="Seger R.L."/>
            <person name="Barter M.E."/>
            <person name="Lindqvist C."/>
            <person name="Brody L.C."/>
            <person name="Mullikin J.C."/>
        </authorList>
    </citation>
    <scope>NUCLEOTIDE SEQUENCE [LARGE SCALE GENOMIC DNA]</scope>
</reference>
<keyword evidence="3 6" id="KW-1133">Transmembrane helix</keyword>
<evidence type="ECO:0000313" key="7">
    <source>
        <dbReference type="Ensembl" id="ENSUAMP00000004183.1"/>
    </source>
</evidence>
<feature type="transmembrane region" description="Helical" evidence="6">
    <location>
        <begin position="20"/>
        <end position="38"/>
    </location>
</feature>
<evidence type="ECO:0000256" key="3">
    <source>
        <dbReference type="ARBA" id="ARBA00022989"/>
    </source>
</evidence>
<dbReference type="InterPro" id="IPR028110">
    <property type="entry name" value="TMEM254"/>
</dbReference>
<evidence type="ECO:0000256" key="1">
    <source>
        <dbReference type="ARBA" id="ARBA00004141"/>
    </source>
</evidence>
<keyword evidence="4 6" id="KW-0472">Membrane</keyword>
<dbReference type="Ensembl" id="ENSUAMT00000004764.1">
    <property type="protein sequence ID" value="ENSUAMP00000004183.1"/>
    <property type="gene ID" value="ENSUAMG00000003839.1"/>
</dbReference>
<dbReference type="GO" id="GO:0016020">
    <property type="term" value="C:membrane"/>
    <property type="evidence" value="ECO:0007669"/>
    <property type="project" value="UniProtKB-SubCell"/>
</dbReference>
<reference evidence="7" key="2">
    <citation type="submission" date="2025-08" db="UniProtKB">
        <authorList>
            <consortium name="Ensembl"/>
        </authorList>
    </citation>
    <scope>IDENTIFICATION</scope>
</reference>
<proteinExistence type="predicted"/>
<evidence type="ECO:0000256" key="6">
    <source>
        <dbReference type="SAM" id="Phobius"/>
    </source>
</evidence>
<dbReference type="PANTHER" id="PTHR34104:SF3">
    <property type="entry name" value="TRANSMEMBRANE PROTEIN 254"/>
    <property type="match status" value="1"/>
</dbReference>
<dbReference type="STRING" id="9643.ENSUAMP00000004183"/>
<evidence type="ECO:0000256" key="4">
    <source>
        <dbReference type="ARBA" id="ARBA00023136"/>
    </source>
</evidence>
<dbReference type="PANTHER" id="PTHR34104">
    <property type="entry name" value="TRANSMEMBRANE PROTEIN 254"/>
    <property type="match status" value="1"/>
</dbReference>
<dbReference type="Pfam" id="PF14934">
    <property type="entry name" value="TMEM254"/>
    <property type="match status" value="1"/>
</dbReference>
<keyword evidence="2 6" id="KW-0812">Transmembrane</keyword>
<accession>A0A452QGX1</accession>
<protein>
    <recommendedName>
        <fullName evidence="5">Transmembrane protein 254</fullName>
    </recommendedName>
</protein>
<evidence type="ECO:0000256" key="5">
    <source>
        <dbReference type="ARBA" id="ARBA00034834"/>
    </source>
</evidence>
<organism evidence="7 8">
    <name type="scientific">Ursus americanus</name>
    <name type="common">American black bear</name>
    <name type="synonym">Euarctos americanus</name>
    <dbReference type="NCBI Taxonomy" id="9643"/>
    <lineage>
        <taxon>Eukaryota</taxon>
        <taxon>Metazoa</taxon>
        <taxon>Chordata</taxon>
        <taxon>Craniata</taxon>
        <taxon>Vertebrata</taxon>
        <taxon>Euteleostomi</taxon>
        <taxon>Mammalia</taxon>
        <taxon>Eutheria</taxon>
        <taxon>Laurasiatheria</taxon>
        <taxon>Carnivora</taxon>
        <taxon>Caniformia</taxon>
        <taxon>Ursidae</taxon>
        <taxon>Ursus</taxon>
    </lineage>
</organism>
<reference evidence="7" key="3">
    <citation type="submission" date="2025-09" db="UniProtKB">
        <authorList>
            <consortium name="Ensembl"/>
        </authorList>
    </citation>
    <scope>IDENTIFICATION</scope>
</reference>
<evidence type="ECO:0000313" key="8">
    <source>
        <dbReference type="Proteomes" id="UP000291022"/>
    </source>
</evidence>
<dbReference type="Proteomes" id="UP000291022">
    <property type="component" value="Unassembled WGS sequence"/>
</dbReference>
<evidence type="ECO:0000256" key="2">
    <source>
        <dbReference type="ARBA" id="ARBA00022692"/>
    </source>
</evidence>
<comment type="subcellular location">
    <subcellularLocation>
        <location evidence="1">Membrane</location>
        <topology evidence="1">Multi-pass membrane protein</topology>
    </subcellularLocation>
</comment>
<sequence>MKSEAGRAFFACFRPARRLLSLVTVLVLDYFVWVVFWPQSIPCQSLGPRGLFTQDLVDHHQTVLHGGH</sequence>
<dbReference type="GeneTree" id="ENSGT00950000184831"/>
<keyword evidence="8" id="KW-1185">Reference proteome</keyword>
<dbReference type="AlphaFoldDB" id="A0A452QGX1"/>